<name>A0A1S8S9X7_CLOBE</name>
<reference evidence="1 2" key="1">
    <citation type="submission" date="2016-05" db="EMBL/GenBank/DDBJ databases">
        <title>Microbial solvent formation.</title>
        <authorList>
            <person name="Poehlein A."/>
            <person name="Montoya Solano J.D."/>
            <person name="Flitsch S."/>
            <person name="Krabben P."/>
            <person name="Duerre P."/>
            <person name="Daniel R."/>
        </authorList>
    </citation>
    <scope>NUCLEOTIDE SEQUENCE [LARGE SCALE GENOMIC DNA]</scope>
    <source>
        <strain evidence="1 2">DSM 53</strain>
    </source>
</reference>
<organism evidence="1 2">
    <name type="scientific">Clostridium beijerinckii</name>
    <name type="common">Clostridium MP</name>
    <dbReference type="NCBI Taxonomy" id="1520"/>
    <lineage>
        <taxon>Bacteria</taxon>
        <taxon>Bacillati</taxon>
        <taxon>Bacillota</taxon>
        <taxon>Clostridia</taxon>
        <taxon>Eubacteriales</taxon>
        <taxon>Clostridiaceae</taxon>
        <taxon>Clostridium</taxon>
    </lineage>
</organism>
<dbReference type="AlphaFoldDB" id="A0A1S8S9X7"/>
<dbReference type="Proteomes" id="UP000190973">
    <property type="component" value="Unassembled WGS sequence"/>
</dbReference>
<comment type="caution">
    <text evidence="1">The sequence shown here is derived from an EMBL/GenBank/DDBJ whole genome shotgun (WGS) entry which is preliminary data.</text>
</comment>
<dbReference type="RefSeq" id="WP_077838490.1">
    <property type="nucleotide sequence ID" value="NZ_JABTAE010000001.1"/>
</dbReference>
<protein>
    <submittedName>
        <fullName evidence="1">Uncharacterized protein</fullName>
    </submittedName>
</protein>
<sequence length="216" mass="25309">MNRYFKYEKTLVDNFIKNLDSFETIIKEMPIRWGNIDVVNINCSSLPFNADQCICLSKPSNAKIFMKIKNKRPITFNTLFNGLGLSESTFNSSIHELLKVNLIKEKDNKYIRNMYFSLQNVMIYGYEAKLHNFNKAYFQATENRKYVDYSYLVFPNDIAKKIHEKHSHELILNSIGLIGVDTYKNTLYIKAKKAKEMKSYTRLLNLVKSQAINTEK</sequence>
<proteinExistence type="predicted"/>
<evidence type="ECO:0000313" key="1">
    <source>
        <dbReference type="EMBL" id="OOM62308.1"/>
    </source>
</evidence>
<accession>A0A1S8S9X7</accession>
<evidence type="ECO:0000313" key="2">
    <source>
        <dbReference type="Proteomes" id="UP000190973"/>
    </source>
</evidence>
<gene>
    <name evidence="1" type="ORF">CLBCK_18460</name>
</gene>
<dbReference type="EMBL" id="LZZI01000025">
    <property type="protein sequence ID" value="OOM62308.1"/>
    <property type="molecule type" value="Genomic_DNA"/>
</dbReference>